<dbReference type="AlphaFoldDB" id="A0A0B1TCD6"/>
<evidence type="ECO:0000313" key="9">
    <source>
        <dbReference type="Proteomes" id="UP000053660"/>
    </source>
</evidence>
<name>A0A0B1TCD6_OESDE</name>
<evidence type="ECO:0000256" key="5">
    <source>
        <dbReference type="ARBA" id="ARBA00034769"/>
    </source>
</evidence>
<evidence type="ECO:0000313" key="8">
    <source>
        <dbReference type="EMBL" id="KHJ93771.1"/>
    </source>
</evidence>
<keyword evidence="6" id="KW-1003">Cell membrane</keyword>
<evidence type="ECO:0000256" key="1">
    <source>
        <dbReference type="ARBA" id="ARBA00004370"/>
    </source>
</evidence>
<dbReference type="OrthoDB" id="201595at2759"/>
<reference evidence="8 9" key="1">
    <citation type="submission" date="2014-03" db="EMBL/GenBank/DDBJ databases">
        <title>Draft genome of the hookworm Oesophagostomum dentatum.</title>
        <authorList>
            <person name="Mitreva M."/>
        </authorList>
    </citation>
    <scope>NUCLEOTIDE SEQUENCE [LARGE SCALE GENOMIC DNA]</scope>
    <source>
        <strain evidence="8 9">OD-Hann</strain>
    </source>
</reference>
<evidence type="ECO:0000256" key="3">
    <source>
        <dbReference type="ARBA" id="ARBA00022989"/>
    </source>
</evidence>
<evidence type="ECO:0000256" key="7">
    <source>
        <dbReference type="SAM" id="MobiDB-lite"/>
    </source>
</evidence>
<dbReference type="PANTHER" id="PTHR10736">
    <property type="entry name" value="BESTROPHIN"/>
    <property type="match status" value="1"/>
</dbReference>
<keyword evidence="9" id="KW-1185">Reference proteome</keyword>
<dbReference type="EMBL" id="KN550612">
    <property type="protein sequence ID" value="KHJ93771.1"/>
    <property type="molecule type" value="Genomic_DNA"/>
</dbReference>
<accession>A0A0B1TCD6</accession>
<keyword evidence="6" id="KW-0407">Ion channel</keyword>
<evidence type="ECO:0000256" key="6">
    <source>
        <dbReference type="RuleBase" id="RU363126"/>
    </source>
</evidence>
<evidence type="ECO:0000256" key="2">
    <source>
        <dbReference type="ARBA" id="ARBA00022692"/>
    </source>
</evidence>
<dbReference type="GO" id="GO:0005254">
    <property type="term" value="F:chloride channel activity"/>
    <property type="evidence" value="ECO:0007669"/>
    <property type="project" value="UniProtKB-KW"/>
</dbReference>
<keyword evidence="2" id="KW-0812">Transmembrane</keyword>
<comment type="similarity">
    <text evidence="5 6">Belongs to the anion channel-forming bestrophin (TC 1.A.46) family. Calcium-sensitive chloride channel subfamily.</text>
</comment>
<dbReference type="PANTHER" id="PTHR10736:SF0">
    <property type="entry name" value="BESTROPHIN HOMOLOG"/>
    <property type="match status" value="1"/>
</dbReference>
<protein>
    <recommendedName>
        <fullName evidence="6">Bestrophin homolog</fullName>
    </recommendedName>
</protein>
<keyword evidence="3" id="KW-1133">Transmembrane helix</keyword>
<dbReference type="GO" id="GO:0034707">
    <property type="term" value="C:chloride channel complex"/>
    <property type="evidence" value="ECO:0007669"/>
    <property type="project" value="UniProtKB-KW"/>
</dbReference>
<feature type="non-terminal residue" evidence="8">
    <location>
        <position position="1"/>
    </location>
</feature>
<keyword evidence="6" id="KW-0868">Chloride</keyword>
<keyword evidence="6" id="KW-0813">Transport</keyword>
<comment type="subcellular location">
    <subcellularLocation>
        <location evidence="6">Cell membrane</location>
        <topology evidence="6">Multi-pass membrane protein</topology>
    </subcellularLocation>
    <subcellularLocation>
        <location evidence="1">Membrane</location>
    </subcellularLocation>
</comment>
<dbReference type="InterPro" id="IPR000615">
    <property type="entry name" value="Bestrophin"/>
</dbReference>
<dbReference type="Proteomes" id="UP000053660">
    <property type="component" value="Unassembled WGS sequence"/>
</dbReference>
<feature type="region of interest" description="Disordered" evidence="7">
    <location>
        <begin position="157"/>
        <end position="179"/>
    </location>
</feature>
<organism evidence="8 9">
    <name type="scientific">Oesophagostomum dentatum</name>
    <name type="common">Nodular worm</name>
    <dbReference type="NCBI Taxonomy" id="61180"/>
    <lineage>
        <taxon>Eukaryota</taxon>
        <taxon>Metazoa</taxon>
        <taxon>Ecdysozoa</taxon>
        <taxon>Nematoda</taxon>
        <taxon>Chromadorea</taxon>
        <taxon>Rhabditida</taxon>
        <taxon>Rhabditina</taxon>
        <taxon>Rhabditomorpha</taxon>
        <taxon>Strongyloidea</taxon>
        <taxon>Strongylidae</taxon>
        <taxon>Oesophagostomum</taxon>
    </lineage>
</organism>
<evidence type="ECO:0000256" key="4">
    <source>
        <dbReference type="ARBA" id="ARBA00023136"/>
    </source>
</evidence>
<keyword evidence="6" id="KW-0406">Ion transport</keyword>
<dbReference type="GO" id="GO:0005886">
    <property type="term" value="C:plasma membrane"/>
    <property type="evidence" value="ECO:0007669"/>
    <property type="project" value="UniProtKB-SubCell"/>
</dbReference>
<keyword evidence="4" id="KW-0472">Membrane</keyword>
<dbReference type="Pfam" id="PF01062">
    <property type="entry name" value="Bestrophin"/>
    <property type="match status" value="1"/>
</dbReference>
<keyword evidence="6" id="KW-0869">Chloride channel</keyword>
<gene>
    <name evidence="8" type="ORF">OESDEN_06312</name>
</gene>
<dbReference type="InterPro" id="IPR021134">
    <property type="entry name" value="Bestrophin-like"/>
</dbReference>
<comment type="function">
    <text evidence="6">Forms chloride channels.</text>
</comment>
<proteinExistence type="inferred from homology"/>
<sequence>LDVLPNDFISVLSVILFAHSHLSVATHLTLNIPFQTITFAVYSYLVVDGILQHYPLCEHEEINIFSLTSRFTFSFLLNIFHLGWLKCSQVILNPFGLDDDDYEANSLVEMYQRNLAAILTRPEDIPPKTYGQHSDLLLPHTVGSALLRPSQTSLTGSMARKEIPASGQEIVRPRRQNPI</sequence>